<dbReference type="Gene3D" id="3.40.50.2000">
    <property type="entry name" value="Glycogen Phosphorylase B"/>
    <property type="match status" value="2"/>
</dbReference>
<gene>
    <name evidence="3" type="ORF">RM706_12375</name>
</gene>
<evidence type="ECO:0000259" key="2">
    <source>
        <dbReference type="Pfam" id="PF13439"/>
    </source>
</evidence>
<comment type="caution">
    <text evidence="3">The sequence shown here is derived from an EMBL/GenBank/DDBJ whole genome shotgun (WGS) entry which is preliminary data.</text>
</comment>
<sequence length="359" mass="40923">MSRKKIKVLFVIPSLRAGGAERVMSYVSQNLNPNLFDTTLLVIGHRKDTSYTLDRTNVVFLKKNRVLFSFLPIFFFLKKHQPHIVISAIGHVNALMGLESIFFRRIIFVGREVNVISVLSKIQPSKKWYAFLNLTKHTYKLLDIILCQSRDMADDMRINFDVPLEKIRIVNNPISDEFYPKEEYPINLVPKFVTVGSLVERKGHKRILNALLNYDGAYEYMIIGNGSMADEILDYAAEKGMKENITHIPFTKNVADYLKKADVFLQGSFVEGFPNALLESCATGTPVIAFKAKGGINEIVENGINGYIVENEMEFTDKLSLLLSKKLNPKQVSFTVFQKFSSSKILKQYETLFLEALQQ</sequence>
<keyword evidence="3" id="KW-0328">Glycosyltransferase</keyword>
<dbReference type="GO" id="GO:0016757">
    <property type="term" value="F:glycosyltransferase activity"/>
    <property type="evidence" value="ECO:0007669"/>
    <property type="project" value="UniProtKB-KW"/>
</dbReference>
<dbReference type="RefSeq" id="WP_311351949.1">
    <property type="nucleotide sequence ID" value="NZ_JAVRHR010000002.1"/>
</dbReference>
<dbReference type="InterPro" id="IPR028098">
    <property type="entry name" value="Glyco_trans_4-like_N"/>
</dbReference>
<protein>
    <submittedName>
        <fullName evidence="3">Glycosyltransferase</fullName>
        <ecNumber evidence="3">2.4.-.-</ecNumber>
    </submittedName>
</protein>
<dbReference type="EC" id="2.4.-.-" evidence="3"/>
<name>A0ABU3ACC2_9FLAO</name>
<dbReference type="CDD" id="cd03811">
    <property type="entry name" value="GT4_GT28_WabH-like"/>
    <property type="match status" value="1"/>
</dbReference>
<feature type="domain" description="Glycosyltransferase subfamily 4-like N-terminal" evidence="2">
    <location>
        <begin position="18"/>
        <end position="177"/>
    </location>
</feature>
<keyword evidence="4" id="KW-1185">Reference proteome</keyword>
<evidence type="ECO:0000313" key="4">
    <source>
        <dbReference type="Proteomes" id="UP001255246"/>
    </source>
</evidence>
<evidence type="ECO:0000259" key="1">
    <source>
        <dbReference type="Pfam" id="PF00534"/>
    </source>
</evidence>
<organism evidence="3 4">
    <name type="scientific">Croceitalea rosinachiae</name>
    <dbReference type="NCBI Taxonomy" id="3075596"/>
    <lineage>
        <taxon>Bacteria</taxon>
        <taxon>Pseudomonadati</taxon>
        <taxon>Bacteroidota</taxon>
        <taxon>Flavobacteriia</taxon>
        <taxon>Flavobacteriales</taxon>
        <taxon>Flavobacteriaceae</taxon>
        <taxon>Croceitalea</taxon>
    </lineage>
</organism>
<dbReference type="Pfam" id="PF13439">
    <property type="entry name" value="Glyco_transf_4"/>
    <property type="match status" value="1"/>
</dbReference>
<dbReference type="InterPro" id="IPR001296">
    <property type="entry name" value="Glyco_trans_1"/>
</dbReference>
<proteinExistence type="predicted"/>
<dbReference type="Proteomes" id="UP001255246">
    <property type="component" value="Unassembled WGS sequence"/>
</dbReference>
<keyword evidence="3" id="KW-0808">Transferase</keyword>
<evidence type="ECO:0000313" key="3">
    <source>
        <dbReference type="EMBL" id="MDT0607836.1"/>
    </source>
</evidence>
<dbReference type="Pfam" id="PF00534">
    <property type="entry name" value="Glycos_transf_1"/>
    <property type="match status" value="1"/>
</dbReference>
<dbReference type="SUPFAM" id="SSF53756">
    <property type="entry name" value="UDP-Glycosyltransferase/glycogen phosphorylase"/>
    <property type="match status" value="1"/>
</dbReference>
<dbReference type="EMBL" id="JAVRHR010000002">
    <property type="protein sequence ID" value="MDT0607836.1"/>
    <property type="molecule type" value="Genomic_DNA"/>
</dbReference>
<dbReference type="PANTHER" id="PTHR12526:SF630">
    <property type="entry name" value="GLYCOSYLTRANSFERASE"/>
    <property type="match status" value="1"/>
</dbReference>
<reference evidence="3 4" key="1">
    <citation type="submission" date="2023-09" db="EMBL/GenBank/DDBJ databases">
        <authorList>
            <person name="Rey-Velasco X."/>
        </authorList>
    </citation>
    <scope>NUCLEOTIDE SEQUENCE [LARGE SCALE GENOMIC DNA]</scope>
    <source>
        <strain evidence="3 4">F388</strain>
    </source>
</reference>
<dbReference type="PANTHER" id="PTHR12526">
    <property type="entry name" value="GLYCOSYLTRANSFERASE"/>
    <property type="match status" value="1"/>
</dbReference>
<feature type="domain" description="Glycosyl transferase family 1" evidence="1">
    <location>
        <begin position="190"/>
        <end position="326"/>
    </location>
</feature>
<accession>A0ABU3ACC2</accession>